<dbReference type="Pfam" id="PF00108">
    <property type="entry name" value="Thiolase_N"/>
    <property type="match status" value="1"/>
</dbReference>
<feature type="domain" description="Thiolase N-terminal" evidence="1">
    <location>
        <begin position="6"/>
        <end position="52"/>
    </location>
</feature>
<proteinExistence type="predicted"/>
<dbReference type="EMBL" id="CP055263">
    <property type="protein sequence ID" value="QNF28766.1"/>
    <property type="molecule type" value="Genomic_DNA"/>
</dbReference>
<evidence type="ECO:0000313" key="2">
    <source>
        <dbReference type="EMBL" id="QNF28766.1"/>
    </source>
</evidence>
<keyword evidence="3" id="KW-1185">Reference proteome</keyword>
<reference evidence="2 3" key="1">
    <citation type="submission" date="2020-06" db="EMBL/GenBank/DDBJ databases">
        <title>Metabacillus dokdonensis sp. nov., isolated from the rhizosphere of Elymus tsukushiensis, a plant native to the Dokdo Islands, Republic of Korea.</title>
        <authorList>
            <person name="Lee S.Y."/>
            <person name="Hwang Y.J."/>
            <person name="Son J.S."/>
            <person name="Ghim S.Y."/>
        </authorList>
    </citation>
    <scope>NUCLEOTIDE SEQUENCE [LARGE SCALE GENOMIC DNA]</scope>
    <source>
        <strain evidence="2 3">KUDC1714</strain>
    </source>
</reference>
<dbReference type="SUPFAM" id="SSF53901">
    <property type="entry name" value="Thiolase-like"/>
    <property type="match status" value="1"/>
</dbReference>
<protein>
    <recommendedName>
        <fullName evidence="1">Thiolase N-terminal domain-containing protein</fullName>
    </recommendedName>
</protein>
<gene>
    <name evidence="2" type="ORF">HUW50_15590</name>
</gene>
<sequence length="54" mass="5734">MHPNEVVIVSALITPIDLFGGSLKNISAVQLGSIVIKAVIEQAGIHGDQIEQRL</sequence>
<dbReference type="Proteomes" id="UP000515490">
    <property type="component" value="Chromosome"/>
</dbReference>
<dbReference type="Gene3D" id="3.40.47.10">
    <property type="match status" value="1"/>
</dbReference>
<evidence type="ECO:0000313" key="3">
    <source>
        <dbReference type="Proteomes" id="UP000515490"/>
    </source>
</evidence>
<dbReference type="InterPro" id="IPR016039">
    <property type="entry name" value="Thiolase-like"/>
</dbReference>
<name>A0ABX6SAG1_9BACI</name>
<organism evidence="2 3">
    <name type="scientific">Metabacillus elymi</name>
    <dbReference type="NCBI Taxonomy" id="2745198"/>
    <lineage>
        <taxon>Bacteria</taxon>
        <taxon>Bacillati</taxon>
        <taxon>Bacillota</taxon>
        <taxon>Bacilli</taxon>
        <taxon>Bacillales</taxon>
        <taxon>Bacillaceae</taxon>
        <taxon>Metabacillus</taxon>
    </lineage>
</organism>
<dbReference type="InterPro" id="IPR020616">
    <property type="entry name" value="Thiolase_N"/>
</dbReference>
<dbReference type="RefSeq" id="WP_083964419.1">
    <property type="nucleotide sequence ID" value="NZ_CP055263.1"/>
</dbReference>
<accession>A0ABX6SAG1</accession>
<evidence type="ECO:0000259" key="1">
    <source>
        <dbReference type="Pfam" id="PF00108"/>
    </source>
</evidence>